<dbReference type="Proteomes" id="UP001176521">
    <property type="component" value="Unassembled WGS sequence"/>
</dbReference>
<evidence type="ECO:0000256" key="2">
    <source>
        <dbReference type="SAM" id="SignalP"/>
    </source>
</evidence>
<gene>
    <name evidence="3" type="ORF">OC842_000909</name>
</gene>
<comment type="caution">
    <text evidence="3">The sequence shown here is derived from an EMBL/GenBank/DDBJ whole genome shotgun (WGS) entry which is preliminary data.</text>
</comment>
<feature type="region of interest" description="Disordered" evidence="1">
    <location>
        <begin position="294"/>
        <end position="319"/>
    </location>
</feature>
<feature type="compositionally biased region" description="Low complexity" evidence="1">
    <location>
        <begin position="309"/>
        <end position="319"/>
    </location>
</feature>
<proteinExistence type="predicted"/>
<accession>A0AAN6GHB7</accession>
<feature type="compositionally biased region" description="Polar residues" evidence="1">
    <location>
        <begin position="294"/>
        <end position="303"/>
    </location>
</feature>
<dbReference type="AlphaFoldDB" id="A0AAN6GHB7"/>
<dbReference type="EMBL" id="JAPDMQ010000029">
    <property type="protein sequence ID" value="KAK0539559.1"/>
    <property type="molecule type" value="Genomic_DNA"/>
</dbReference>
<name>A0AAN6GHB7_9BASI</name>
<evidence type="ECO:0000256" key="1">
    <source>
        <dbReference type="SAM" id="MobiDB-lite"/>
    </source>
</evidence>
<protein>
    <submittedName>
        <fullName evidence="3">Uncharacterized protein</fullName>
    </submittedName>
</protein>
<organism evidence="3 4">
    <name type="scientific">Tilletia horrida</name>
    <dbReference type="NCBI Taxonomy" id="155126"/>
    <lineage>
        <taxon>Eukaryota</taxon>
        <taxon>Fungi</taxon>
        <taxon>Dikarya</taxon>
        <taxon>Basidiomycota</taxon>
        <taxon>Ustilaginomycotina</taxon>
        <taxon>Exobasidiomycetes</taxon>
        <taxon>Tilletiales</taxon>
        <taxon>Tilletiaceae</taxon>
        <taxon>Tilletia</taxon>
    </lineage>
</organism>
<evidence type="ECO:0000313" key="4">
    <source>
        <dbReference type="Proteomes" id="UP001176521"/>
    </source>
</evidence>
<keyword evidence="4" id="KW-1185">Reference proteome</keyword>
<feature type="region of interest" description="Disordered" evidence="1">
    <location>
        <begin position="561"/>
        <end position="588"/>
    </location>
</feature>
<reference evidence="3" key="1">
    <citation type="journal article" date="2023" name="PhytoFront">
        <title>Draft Genome Resources of Seven Strains of Tilletia horrida, Causal Agent of Kernel Smut of Rice.</title>
        <authorList>
            <person name="Khanal S."/>
            <person name="Antony Babu S."/>
            <person name="Zhou X.G."/>
        </authorList>
    </citation>
    <scope>NUCLEOTIDE SEQUENCE</scope>
    <source>
        <strain evidence="3">TX3</strain>
    </source>
</reference>
<sequence length="727" mass="78136">MQFQSFLTLALSLFSAGSALPSTPDGNRFVRRHHDAIEAAVRDMAAEHSANVLKYKRGSGPSPVTFTCRTLVLDDISKDLTNRQIAQLVNYTNEQVLNKLNPGMTMFDPELFYYGGLDNSFNSVVGRWRTNFDYWRSGYTPIDPDTNGGAGVGGGDAEWTWDDFMDVYVGKREVSSNSHLERRAGSDGTNTTWYFTPVTEQEVVENGLQQAQVCLNVNQAVLTTLEKGSCSFATFEAHGTINEGGEVQVSIQQATEVTTTVTTEQTASSGHSLGTETSIGFEAGVEGWGVVAKGSTSSTSSTEAHFDVSNTQGTETSTSSSLTNTVQITFQQSPNQTCYVQLTQENCNAKLRMITPIVLTGKLHLKSSPDCKYNLDADGNCKNDLIIDLQTAMAGFKTDAVIVQYIDASMTATGTYKQQCVNGTDTDSPFQSHNSTTNVTTADPASATLTVYGHTVTAYALTTTVAEQTKTVQVMTNTVTPTVTVFKKTKDVATATVYPKTQTVTANNAKHTTVTSTRRPLARTHTDYATLYKGVRTVTNVPTTTVTKRVSQTLKPTRCRRSMDDDEEEADVFARSEPTAATQMARRDDAASATATATATATVTYAATTTLSDATTTFTDPIHPTTVTASGSTTTVTEAVSGTKTMPAVTTTDTTNTQYRFVTATAVATKIVRRVTDTLTVRGPARTSTVIQTVTKAASTRTVQGSATVTVKQTRTVTVTPHCTSQS</sequence>
<feature type="signal peptide" evidence="2">
    <location>
        <begin position="1"/>
        <end position="19"/>
    </location>
</feature>
<evidence type="ECO:0000313" key="3">
    <source>
        <dbReference type="EMBL" id="KAK0539559.1"/>
    </source>
</evidence>
<feature type="chain" id="PRO_5042954300" evidence="2">
    <location>
        <begin position="20"/>
        <end position="727"/>
    </location>
</feature>
<keyword evidence="2" id="KW-0732">Signal</keyword>